<evidence type="ECO:0000313" key="5">
    <source>
        <dbReference type="Proteomes" id="UP001221142"/>
    </source>
</evidence>
<comment type="caution">
    <text evidence="4">The sequence shown here is derived from an EMBL/GenBank/DDBJ whole genome shotgun (WGS) entry which is preliminary data.</text>
</comment>
<dbReference type="InterPro" id="IPR013715">
    <property type="entry name" value="DUF1746"/>
</dbReference>
<accession>A0AAD7CHC0</accession>
<keyword evidence="2" id="KW-0812">Transmembrane</keyword>
<reference evidence="4" key="1">
    <citation type="submission" date="2023-03" db="EMBL/GenBank/DDBJ databases">
        <title>Massive genome expansion in bonnet fungi (Mycena s.s.) driven by repeated elements and novel gene families across ecological guilds.</title>
        <authorList>
            <consortium name="Lawrence Berkeley National Laboratory"/>
            <person name="Harder C.B."/>
            <person name="Miyauchi S."/>
            <person name="Viragh M."/>
            <person name="Kuo A."/>
            <person name="Thoen E."/>
            <person name="Andreopoulos B."/>
            <person name="Lu D."/>
            <person name="Skrede I."/>
            <person name="Drula E."/>
            <person name="Henrissat B."/>
            <person name="Morin E."/>
            <person name="Kohler A."/>
            <person name="Barry K."/>
            <person name="LaButti K."/>
            <person name="Morin E."/>
            <person name="Salamov A."/>
            <person name="Lipzen A."/>
            <person name="Mereny Z."/>
            <person name="Hegedus B."/>
            <person name="Baldrian P."/>
            <person name="Stursova M."/>
            <person name="Weitz H."/>
            <person name="Taylor A."/>
            <person name="Grigoriev I.V."/>
            <person name="Nagy L.G."/>
            <person name="Martin F."/>
            <person name="Kauserud H."/>
        </authorList>
    </citation>
    <scope>NUCLEOTIDE SEQUENCE</scope>
    <source>
        <strain evidence="4">9284</strain>
    </source>
</reference>
<keyword evidence="2" id="KW-1133">Transmembrane helix</keyword>
<dbReference type="PANTHER" id="PTHR39405:SF1">
    <property type="entry name" value="DSC E3 UBIQUITIN LIGASE COMPLEX SUBUNIT 4"/>
    <property type="match status" value="1"/>
</dbReference>
<evidence type="ECO:0000313" key="4">
    <source>
        <dbReference type="EMBL" id="KAJ7647263.1"/>
    </source>
</evidence>
<dbReference type="GO" id="GO:0032933">
    <property type="term" value="P:SREBP signaling pathway"/>
    <property type="evidence" value="ECO:0007669"/>
    <property type="project" value="InterPro"/>
</dbReference>
<feature type="transmembrane region" description="Helical" evidence="2">
    <location>
        <begin position="62"/>
        <end position="81"/>
    </location>
</feature>
<feature type="region of interest" description="Disordered" evidence="1">
    <location>
        <begin position="206"/>
        <end position="229"/>
    </location>
</feature>
<feature type="domain" description="DUF1746" evidence="3">
    <location>
        <begin position="15"/>
        <end position="117"/>
    </location>
</feature>
<dbReference type="Proteomes" id="UP001221142">
    <property type="component" value="Unassembled WGS sequence"/>
</dbReference>
<proteinExistence type="predicted"/>
<gene>
    <name evidence="4" type="ORF">FB45DRAFT_781836</name>
</gene>
<keyword evidence="2" id="KW-0472">Membrane</keyword>
<name>A0AAD7CHC0_9AGAR</name>
<dbReference type="Pfam" id="PF08508">
    <property type="entry name" value="DUF1746"/>
    <property type="match status" value="1"/>
</dbReference>
<evidence type="ECO:0000259" key="3">
    <source>
        <dbReference type="Pfam" id="PF08508"/>
    </source>
</evidence>
<dbReference type="InterPro" id="IPR038967">
    <property type="entry name" value="Dsc4-like"/>
</dbReference>
<dbReference type="PANTHER" id="PTHR39405">
    <property type="entry name" value="DSC E3 UBIQUITIN LIGASE COMPLEX SUBUNIT 4"/>
    <property type="match status" value="1"/>
</dbReference>
<protein>
    <recommendedName>
        <fullName evidence="3">DUF1746 domain-containing protein</fullName>
    </recommendedName>
</protein>
<dbReference type="AlphaFoldDB" id="A0AAD7CHC0"/>
<evidence type="ECO:0000256" key="2">
    <source>
        <dbReference type="SAM" id="Phobius"/>
    </source>
</evidence>
<dbReference type="GO" id="GO:0005783">
    <property type="term" value="C:endoplasmic reticulum"/>
    <property type="evidence" value="ECO:0007669"/>
    <property type="project" value="TreeGrafter"/>
</dbReference>
<dbReference type="GO" id="GO:0044695">
    <property type="term" value="C:Dsc E3 ubiquitin ligase complex"/>
    <property type="evidence" value="ECO:0007669"/>
    <property type="project" value="InterPro"/>
</dbReference>
<organism evidence="4 5">
    <name type="scientific">Roridomyces roridus</name>
    <dbReference type="NCBI Taxonomy" id="1738132"/>
    <lineage>
        <taxon>Eukaryota</taxon>
        <taxon>Fungi</taxon>
        <taxon>Dikarya</taxon>
        <taxon>Basidiomycota</taxon>
        <taxon>Agaricomycotina</taxon>
        <taxon>Agaricomycetes</taxon>
        <taxon>Agaricomycetidae</taxon>
        <taxon>Agaricales</taxon>
        <taxon>Marasmiineae</taxon>
        <taxon>Mycenaceae</taxon>
        <taxon>Roridomyces</taxon>
    </lineage>
</organism>
<dbReference type="EMBL" id="JARKIF010000002">
    <property type="protein sequence ID" value="KAJ7647263.1"/>
    <property type="molecule type" value="Genomic_DNA"/>
</dbReference>
<evidence type="ECO:0000256" key="1">
    <source>
        <dbReference type="SAM" id="MobiDB-lite"/>
    </source>
</evidence>
<sequence>MNRRRHAQRKHIIQSFDALLYQLHVLAFFRSPAIVTLLFRLVTQSQCSRQAREPDAAWSLRAFFAFLLIPNAVILWSHALGPSDGKAVVLDFIGMAPAPSKAQVLSLDVLIVFLQMVLAAIAHETSLAKDDSDSISPASLSPSDLPNRAKSPYVIDLKLGDLVARMRNPVPVATRSSSDGLPMPNTTPWPPGMSLRLLLGGLAGTRRESNENGAANERPRNIPGALYNQ</sequence>
<keyword evidence="5" id="KW-1185">Reference proteome</keyword>